<keyword evidence="2" id="KW-1185">Reference proteome</keyword>
<dbReference type="OrthoDB" id="10384478at2759"/>
<dbReference type="AlphaFoldDB" id="A0A1R2CSM4"/>
<gene>
    <name evidence="1" type="ORF">SteCoe_5415</name>
</gene>
<proteinExistence type="predicted"/>
<sequence length="132" mass="15813">MDLVVQALKEHKKYPELKKLWDEWDYELKNYLFLDLAIVHKNKDGVKLVADILGPSIYLTPYDEHERVTPLYIAQLLSRSDKDYEGLALYMYNRIEDSIPWNRRKSFLYVWRNDKQPKLPNGILNLLVLEFL</sequence>
<name>A0A1R2CSM4_9CILI</name>
<accession>A0A1R2CSM4</accession>
<organism evidence="1 2">
    <name type="scientific">Stentor coeruleus</name>
    <dbReference type="NCBI Taxonomy" id="5963"/>
    <lineage>
        <taxon>Eukaryota</taxon>
        <taxon>Sar</taxon>
        <taxon>Alveolata</taxon>
        <taxon>Ciliophora</taxon>
        <taxon>Postciliodesmatophora</taxon>
        <taxon>Heterotrichea</taxon>
        <taxon>Heterotrichida</taxon>
        <taxon>Stentoridae</taxon>
        <taxon>Stentor</taxon>
    </lineage>
</organism>
<evidence type="ECO:0000313" key="1">
    <source>
        <dbReference type="EMBL" id="OMJ91978.1"/>
    </source>
</evidence>
<comment type="caution">
    <text evidence="1">The sequence shown here is derived from an EMBL/GenBank/DDBJ whole genome shotgun (WGS) entry which is preliminary data.</text>
</comment>
<evidence type="ECO:0000313" key="2">
    <source>
        <dbReference type="Proteomes" id="UP000187209"/>
    </source>
</evidence>
<reference evidence="1 2" key="1">
    <citation type="submission" date="2016-11" db="EMBL/GenBank/DDBJ databases">
        <title>The macronuclear genome of Stentor coeruleus: a giant cell with tiny introns.</title>
        <authorList>
            <person name="Slabodnick M."/>
            <person name="Ruby J.G."/>
            <person name="Reiff S.B."/>
            <person name="Swart E.C."/>
            <person name="Gosai S."/>
            <person name="Prabakaran S."/>
            <person name="Witkowska E."/>
            <person name="Larue G.E."/>
            <person name="Fisher S."/>
            <person name="Freeman R.M."/>
            <person name="Gunawardena J."/>
            <person name="Chu W."/>
            <person name="Stover N.A."/>
            <person name="Gregory B.D."/>
            <person name="Nowacki M."/>
            <person name="Derisi J."/>
            <person name="Roy S.W."/>
            <person name="Marshall W.F."/>
            <person name="Sood P."/>
        </authorList>
    </citation>
    <scope>NUCLEOTIDE SEQUENCE [LARGE SCALE GENOMIC DNA]</scope>
    <source>
        <strain evidence="1">WM001</strain>
    </source>
</reference>
<protein>
    <submittedName>
        <fullName evidence="1">Uncharacterized protein</fullName>
    </submittedName>
</protein>
<dbReference type="Proteomes" id="UP000187209">
    <property type="component" value="Unassembled WGS sequence"/>
</dbReference>
<dbReference type="EMBL" id="MPUH01000071">
    <property type="protein sequence ID" value="OMJ91978.1"/>
    <property type="molecule type" value="Genomic_DNA"/>
</dbReference>